<accession>A0A7K3WA81</accession>
<comment type="caution">
    <text evidence="2">The sequence shown here is derived from an EMBL/GenBank/DDBJ whole genome shotgun (WGS) entry which is preliminary data.</text>
</comment>
<proteinExistence type="predicted"/>
<keyword evidence="1" id="KW-1133">Transmembrane helix</keyword>
<evidence type="ECO:0000313" key="3">
    <source>
        <dbReference type="Proteomes" id="UP000470470"/>
    </source>
</evidence>
<name>A0A7K3WA81_9ACTN</name>
<gene>
    <name evidence="2" type="ORF">G1H19_04310</name>
</gene>
<keyword evidence="1" id="KW-0812">Transmembrane</keyword>
<keyword evidence="3" id="KW-1185">Reference proteome</keyword>
<organism evidence="2 3">
    <name type="scientific">Goekera deserti</name>
    <dbReference type="NCBI Taxonomy" id="2497753"/>
    <lineage>
        <taxon>Bacteria</taxon>
        <taxon>Bacillati</taxon>
        <taxon>Actinomycetota</taxon>
        <taxon>Actinomycetes</taxon>
        <taxon>Geodermatophilales</taxon>
        <taxon>Geodermatophilaceae</taxon>
        <taxon>Goekera</taxon>
    </lineage>
</organism>
<protein>
    <submittedName>
        <fullName evidence="2">Uncharacterized protein</fullName>
    </submittedName>
</protein>
<dbReference type="EMBL" id="JAAGWK010000008">
    <property type="protein sequence ID" value="NEL53237.1"/>
    <property type="molecule type" value="Genomic_DNA"/>
</dbReference>
<evidence type="ECO:0000313" key="2">
    <source>
        <dbReference type="EMBL" id="NEL53237.1"/>
    </source>
</evidence>
<dbReference type="AlphaFoldDB" id="A0A7K3WA81"/>
<keyword evidence="1" id="KW-0472">Membrane</keyword>
<reference evidence="2 3" key="1">
    <citation type="submission" date="2020-02" db="EMBL/GenBank/DDBJ databases">
        <title>The whole genome sequence of CPCC 205119.</title>
        <authorList>
            <person name="Jiang Z."/>
        </authorList>
    </citation>
    <scope>NUCLEOTIDE SEQUENCE [LARGE SCALE GENOMIC DNA]</scope>
    <source>
        <strain evidence="2 3">CPCC 205119</strain>
    </source>
</reference>
<dbReference type="Proteomes" id="UP000470470">
    <property type="component" value="Unassembled WGS sequence"/>
</dbReference>
<sequence>MQRPQRLEEIEMTGEQKPWFGPKRVGVGLRPQTWQGWALVLVPLVGITSVLLGTAH</sequence>
<dbReference type="RefSeq" id="WP_162393269.1">
    <property type="nucleotide sequence ID" value="NZ_JAABOZ010000007.1"/>
</dbReference>
<evidence type="ECO:0000256" key="1">
    <source>
        <dbReference type="SAM" id="Phobius"/>
    </source>
</evidence>
<feature type="transmembrane region" description="Helical" evidence="1">
    <location>
        <begin position="34"/>
        <end position="55"/>
    </location>
</feature>